<protein>
    <submittedName>
        <fullName evidence="1">Uncharacterized protein</fullName>
    </submittedName>
</protein>
<evidence type="ECO:0000313" key="1">
    <source>
        <dbReference type="EMBL" id="KAH1130869.1"/>
    </source>
</evidence>
<comment type="caution">
    <text evidence="1">The sequence shown here is derived from an EMBL/GenBank/DDBJ whole genome shotgun (WGS) entry which is preliminary data.</text>
</comment>
<gene>
    <name evidence="1" type="ORF">J1N35_002247</name>
</gene>
<name>A0A9D3WKN2_9ROSI</name>
<sequence>MVQQIDTRRDMYKSHDTDREHALENFIADFVQANAFCSALHLRQYKDAGAQSAPWALDNTVHNHNSATFIARDVNVWWKRRLKGSFCEIGEKSNVDVRARDGECGGG</sequence>
<dbReference type="AlphaFoldDB" id="A0A9D3WKN2"/>
<dbReference type="Proteomes" id="UP000828251">
    <property type="component" value="Unassembled WGS sequence"/>
</dbReference>
<proteinExistence type="predicted"/>
<keyword evidence="2" id="KW-1185">Reference proteome</keyword>
<accession>A0A9D3WKN2</accession>
<reference evidence="1 2" key="1">
    <citation type="journal article" date="2021" name="Plant Biotechnol. J.">
        <title>Multi-omics assisted identification of the key and species-specific regulatory components of drought-tolerant mechanisms in Gossypium stocksii.</title>
        <authorList>
            <person name="Yu D."/>
            <person name="Ke L."/>
            <person name="Zhang D."/>
            <person name="Wu Y."/>
            <person name="Sun Y."/>
            <person name="Mei J."/>
            <person name="Sun J."/>
            <person name="Sun Y."/>
        </authorList>
    </citation>
    <scope>NUCLEOTIDE SEQUENCE [LARGE SCALE GENOMIC DNA]</scope>
    <source>
        <strain evidence="2">cv. E1</strain>
        <tissue evidence="1">Leaf</tissue>
    </source>
</reference>
<organism evidence="1 2">
    <name type="scientific">Gossypium stocksii</name>
    <dbReference type="NCBI Taxonomy" id="47602"/>
    <lineage>
        <taxon>Eukaryota</taxon>
        <taxon>Viridiplantae</taxon>
        <taxon>Streptophyta</taxon>
        <taxon>Embryophyta</taxon>
        <taxon>Tracheophyta</taxon>
        <taxon>Spermatophyta</taxon>
        <taxon>Magnoliopsida</taxon>
        <taxon>eudicotyledons</taxon>
        <taxon>Gunneridae</taxon>
        <taxon>Pentapetalae</taxon>
        <taxon>rosids</taxon>
        <taxon>malvids</taxon>
        <taxon>Malvales</taxon>
        <taxon>Malvaceae</taxon>
        <taxon>Malvoideae</taxon>
        <taxon>Gossypium</taxon>
    </lineage>
</organism>
<dbReference type="EMBL" id="JAIQCV010000001">
    <property type="protein sequence ID" value="KAH1130869.1"/>
    <property type="molecule type" value="Genomic_DNA"/>
</dbReference>
<evidence type="ECO:0000313" key="2">
    <source>
        <dbReference type="Proteomes" id="UP000828251"/>
    </source>
</evidence>